<evidence type="ECO:0000259" key="2">
    <source>
        <dbReference type="Pfam" id="PF24201"/>
    </source>
</evidence>
<feature type="compositionally biased region" description="Low complexity" evidence="1">
    <location>
        <begin position="146"/>
        <end position="161"/>
    </location>
</feature>
<dbReference type="Proteomes" id="UP000238413">
    <property type="component" value="Chromosome"/>
</dbReference>
<feature type="region of interest" description="Disordered" evidence="1">
    <location>
        <begin position="108"/>
        <end position="161"/>
    </location>
</feature>
<evidence type="ECO:0000256" key="1">
    <source>
        <dbReference type="SAM" id="MobiDB-lite"/>
    </source>
</evidence>
<feature type="domain" description="DUF7426" evidence="2">
    <location>
        <begin position="5"/>
        <end position="140"/>
    </location>
</feature>
<gene>
    <name evidence="3" type="ORF">C4B68_24360</name>
</gene>
<protein>
    <recommendedName>
        <fullName evidence="2">DUF7426 domain-containing protein</fullName>
    </recommendedName>
</protein>
<organism evidence="3 4">
    <name type="scientific">Streptomyces dengpaensis</name>
    <dbReference type="NCBI Taxonomy" id="2049881"/>
    <lineage>
        <taxon>Bacteria</taxon>
        <taxon>Bacillati</taxon>
        <taxon>Actinomycetota</taxon>
        <taxon>Actinomycetes</taxon>
        <taxon>Kitasatosporales</taxon>
        <taxon>Streptomycetaceae</taxon>
        <taxon>Streptomyces</taxon>
    </lineage>
</organism>
<evidence type="ECO:0000313" key="3">
    <source>
        <dbReference type="EMBL" id="AVH58379.1"/>
    </source>
</evidence>
<dbReference type="EMBL" id="CP026652">
    <property type="protein sequence ID" value="AVH58379.1"/>
    <property type="molecule type" value="Genomic_DNA"/>
</dbReference>
<proteinExistence type="predicted"/>
<evidence type="ECO:0000313" key="4">
    <source>
        <dbReference type="Proteomes" id="UP000238413"/>
    </source>
</evidence>
<reference evidence="3 4" key="1">
    <citation type="submission" date="2018-02" db="EMBL/GenBank/DDBJ databases">
        <title>Complete genome sequence of Streptomyces dengpaensis, the producer of angucyclines.</title>
        <authorList>
            <person name="Yumei L."/>
        </authorList>
    </citation>
    <scope>NUCLEOTIDE SEQUENCE [LARGE SCALE GENOMIC DNA]</scope>
    <source>
        <strain evidence="3 4">XZHG99</strain>
    </source>
</reference>
<accession>A0ABN5I5N0</accession>
<dbReference type="Pfam" id="PF24201">
    <property type="entry name" value="DUF7426"/>
    <property type="match status" value="1"/>
</dbReference>
<feature type="compositionally biased region" description="Polar residues" evidence="1">
    <location>
        <begin position="133"/>
        <end position="145"/>
    </location>
</feature>
<sequence length="161" mass="16859">MAFQALGELLDETLALPIKDKTYTIPPPSAATGLRVQAIMQAAAVAADGGQVDEAVLADAAERDMYRDVLGTAHAEMVADGVTWPVLKHCAVTSMVWIVQDKGAAERYWNSGGDPSRLAPNRKQRRSSPAAASKTQSRGSTSGTNSRPAKSAGGKKAAPRA</sequence>
<dbReference type="InterPro" id="IPR055849">
    <property type="entry name" value="DUF7426"/>
</dbReference>
<dbReference type="RefSeq" id="WP_099504292.1">
    <property type="nucleotide sequence ID" value="NZ_CP026652.1"/>
</dbReference>
<keyword evidence="4" id="KW-1185">Reference proteome</keyword>
<name>A0ABN5I5N0_9ACTN</name>